<keyword evidence="6" id="KW-1185">Reference proteome</keyword>
<dbReference type="InterPro" id="IPR035938">
    <property type="entry name" value="Hemerythrin-like_sf"/>
</dbReference>
<sequence length="150" mass="17066">MAYFQWADDMVIDNGPIDQDHRKLVEQVNALHTATTEGRGQEVVGALLEALIHDTVQHIQREEQQMAALGYPHLEQHQKGHALFVADLHGLRTKYQSGGITVAAQLSTLLRDWLSLHIRRYDKEMVGFIRQKDREGRTVAHSRRPAALLN</sequence>
<keyword evidence="2" id="KW-0479">Metal-binding</keyword>
<evidence type="ECO:0000259" key="4">
    <source>
        <dbReference type="Pfam" id="PF01814"/>
    </source>
</evidence>
<accession>A0A4R2NE18</accession>
<dbReference type="NCBIfam" id="TIGR02481">
    <property type="entry name" value="hemeryth_dom"/>
    <property type="match status" value="1"/>
</dbReference>
<comment type="similarity">
    <text evidence="1">Belongs to the hemerythrin family.</text>
</comment>
<dbReference type="InterPro" id="IPR012827">
    <property type="entry name" value="Hemerythrin_metal-bd"/>
</dbReference>
<dbReference type="GO" id="GO:0046872">
    <property type="term" value="F:metal ion binding"/>
    <property type="evidence" value="ECO:0007669"/>
    <property type="project" value="UniProtKB-KW"/>
</dbReference>
<organism evidence="5 6">
    <name type="scientific">Simplicispira metamorpha</name>
    <dbReference type="NCBI Taxonomy" id="80881"/>
    <lineage>
        <taxon>Bacteria</taxon>
        <taxon>Pseudomonadati</taxon>
        <taxon>Pseudomonadota</taxon>
        <taxon>Betaproteobacteria</taxon>
        <taxon>Burkholderiales</taxon>
        <taxon>Comamonadaceae</taxon>
        <taxon>Simplicispira</taxon>
    </lineage>
</organism>
<dbReference type="Pfam" id="PF01814">
    <property type="entry name" value="Hemerythrin"/>
    <property type="match status" value="1"/>
</dbReference>
<dbReference type="Gene3D" id="1.20.120.50">
    <property type="entry name" value="Hemerythrin-like"/>
    <property type="match status" value="1"/>
</dbReference>
<dbReference type="PANTHER" id="PTHR37164:SF1">
    <property type="entry name" value="BACTERIOHEMERYTHRIN"/>
    <property type="match status" value="1"/>
</dbReference>
<reference evidence="5 6" key="1">
    <citation type="submission" date="2019-03" db="EMBL/GenBank/DDBJ databases">
        <title>Genomic Encyclopedia of Type Strains, Phase IV (KMG-IV): sequencing the most valuable type-strain genomes for metagenomic binning, comparative biology and taxonomic classification.</title>
        <authorList>
            <person name="Goeker M."/>
        </authorList>
    </citation>
    <scope>NUCLEOTIDE SEQUENCE [LARGE SCALE GENOMIC DNA]</scope>
    <source>
        <strain evidence="5 6">DSM 1837</strain>
    </source>
</reference>
<dbReference type="OrthoDB" id="5296936at2"/>
<dbReference type="AlphaFoldDB" id="A0A4R2NE18"/>
<dbReference type="NCBIfam" id="NF033749">
    <property type="entry name" value="bact_hemeryth"/>
    <property type="match status" value="1"/>
</dbReference>
<evidence type="ECO:0000256" key="1">
    <source>
        <dbReference type="ARBA" id="ARBA00010587"/>
    </source>
</evidence>
<dbReference type="SUPFAM" id="SSF47188">
    <property type="entry name" value="Hemerythrin-like"/>
    <property type="match status" value="1"/>
</dbReference>
<gene>
    <name evidence="5" type="ORF">EV674_1052</name>
</gene>
<comment type="caution">
    <text evidence="5">The sequence shown here is derived from an EMBL/GenBank/DDBJ whole genome shotgun (WGS) entry which is preliminary data.</text>
</comment>
<dbReference type="CDD" id="cd12107">
    <property type="entry name" value="Hemerythrin"/>
    <property type="match status" value="1"/>
</dbReference>
<protein>
    <submittedName>
        <fullName evidence="5">Hemerythrin</fullName>
    </submittedName>
</protein>
<dbReference type="PANTHER" id="PTHR37164">
    <property type="entry name" value="BACTERIOHEMERYTHRIN"/>
    <property type="match status" value="1"/>
</dbReference>
<dbReference type="InterPro" id="IPR050669">
    <property type="entry name" value="Hemerythrin"/>
</dbReference>
<evidence type="ECO:0000256" key="3">
    <source>
        <dbReference type="ARBA" id="ARBA00023004"/>
    </source>
</evidence>
<dbReference type="Proteomes" id="UP000295182">
    <property type="component" value="Unassembled WGS sequence"/>
</dbReference>
<proteinExistence type="inferred from homology"/>
<feature type="domain" description="Hemerythrin-like" evidence="4">
    <location>
        <begin position="17"/>
        <end position="127"/>
    </location>
</feature>
<evidence type="ECO:0000313" key="6">
    <source>
        <dbReference type="Proteomes" id="UP000295182"/>
    </source>
</evidence>
<dbReference type="InterPro" id="IPR012312">
    <property type="entry name" value="Hemerythrin-like"/>
</dbReference>
<evidence type="ECO:0000256" key="2">
    <source>
        <dbReference type="ARBA" id="ARBA00022723"/>
    </source>
</evidence>
<dbReference type="RefSeq" id="WP_132750359.1">
    <property type="nucleotide sequence ID" value="NZ_QXNC01000003.1"/>
</dbReference>
<name>A0A4R2NE18_9BURK</name>
<dbReference type="EMBL" id="SLXH01000005">
    <property type="protein sequence ID" value="TCP19325.1"/>
    <property type="molecule type" value="Genomic_DNA"/>
</dbReference>
<keyword evidence="3" id="KW-0408">Iron</keyword>
<evidence type="ECO:0000313" key="5">
    <source>
        <dbReference type="EMBL" id="TCP19325.1"/>
    </source>
</evidence>